<dbReference type="SMART" id="SM00257">
    <property type="entry name" value="LysM"/>
    <property type="match status" value="3"/>
</dbReference>
<feature type="transmembrane region" description="Helical" evidence="2">
    <location>
        <begin position="7"/>
        <end position="24"/>
    </location>
</feature>
<feature type="region of interest" description="Disordered" evidence="1">
    <location>
        <begin position="180"/>
        <end position="202"/>
    </location>
</feature>
<evidence type="ECO:0000256" key="2">
    <source>
        <dbReference type="SAM" id="Phobius"/>
    </source>
</evidence>
<dbReference type="PANTHER" id="PTHR33734:SF22">
    <property type="entry name" value="MEMBRANE-BOUND LYTIC MUREIN TRANSGLYCOSYLASE D"/>
    <property type="match status" value="1"/>
</dbReference>
<dbReference type="InterPro" id="IPR036779">
    <property type="entry name" value="LysM_dom_sf"/>
</dbReference>
<feature type="domain" description="LysM" evidence="3">
    <location>
        <begin position="202"/>
        <end position="245"/>
    </location>
</feature>
<keyword evidence="2" id="KW-1133">Transmembrane helix</keyword>
<dbReference type="PROSITE" id="PS51782">
    <property type="entry name" value="LYSM"/>
    <property type="match status" value="3"/>
</dbReference>
<gene>
    <name evidence="4" type="ORF">RZN69_10670</name>
</gene>
<keyword evidence="2" id="KW-0472">Membrane</keyword>
<dbReference type="SUPFAM" id="SSF54106">
    <property type="entry name" value="LysM domain"/>
    <property type="match status" value="3"/>
</dbReference>
<keyword evidence="5" id="KW-1185">Reference proteome</keyword>
<reference evidence="4 5" key="1">
    <citation type="submission" date="2023-10" db="EMBL/GenBank/DDBJ databases">
        <title>Rubellicoccus peritrichatus gen. nov., sp. nov., isolated from an algae of coral reef tank.</title>
        <authorList>
            <person name="Luo J."/>
        </authorList>
    </citation>
    <scope>NUCLEOTIDE SEQUENCE [LARGE SCALE GENOMIC DNA]</scope>
    <source>
        <strain evidence="4 5">CR14</strain>
    </source>
</reference>
<dbReference type="CDD" id="cd00118">
    <property type="entry name" value="LysM"/>
    <property type="match status" value="3"/>
</dbReference>
<dbReference type="InterPro" id="IPR018392">
    <property type="entry name" value="LysM"/>
</dbReference>
<protein>
    <submittedName>
        <fullName evidence="4">LysM peptidoglycan-binding domain-containing protein</fullName>
    </submittedName>
</protein>
<feature type="compositionally biased region" description="Pro residues" evidence="1">
    <location>
        <begin position="324"/>
        <end position="339"/>
    </location>
</feature>
<proteinExistence type="predicted"/>
<evidence type="ECO:0000313" key="4">
    <source>
        <dbReference type="EMBL" id="WOO43551.1"/>
    </source>
</evidence>
<feature type="region of interest" description="Disordered" evidence="1">
    <location>
        <begin position="314"/>
        <end position="339"/>
    </location>
</feature>
<sequence>MKLSQTITIVVLLHIGVIGSLFVFPGCSWNDIRPQGDRVASEAGDPAHAQENVSHFPQPGAPVESPDVSTARLEPTRPSWNISSDPEPEVIAGFDAYEETDFNAINPELTDMETVVVVQEETNFSTAPVTSSYTVVKGDNLTKIARANGVGLNELMAANGMNKNSVLQIGQVLTIPAASSLAGPESPRAPTLSPSNAGVEGRPYEVQRGDTLGAIANRNGTTVSALRSVNRLSGDSIYVGQTLLIPDGSTPLASLPAPKPAAVETGPGETAYVVRAGDTLGGIARRYNLTVRELADRNNISDPRKMRAGATLVIPNKGSTRPAPSAPAPKKPEILPVPAPSTPPIIIVEEVEEPETAEVIVTEDFDYENLDDIPVVPVETTE</sequence>
<dbReference type="Gene3D" id="3.10.350.10">
    <property type="entry name" value="LysM domain"/>
    <property type="match status" value="3"/>
</dbReference>
<dbReference type="PANTHER" id="PTHR33734">
    <property type="entry name" value="LYSM DOMAIN-CONTAINING GPI-ANCHORED PROTEIN 2"/>
    <property type="match status" value="1"/>
</dbReference>
<dbReference type="Proteomes" id="UP001304300">
    <property type="component" value="Chromosome"/>
</dbReference>
<evidence type="ECO:0000256" key="1">
    <source>
        <dbReference type="SAM" id="MobiDB-lite"/>
    </source>
</evidence>
<evidence type="ECO:0000313" key="5">
    <source>
        <dbReference type="Proteomes" id="UP001304300"/>
    </source>
</evidence>
<organism evidence="4 5">
    <name type="scientific">Rubellicoccus peritrichatus</name>
    <dbReference type="NCBI Taxonomy" id="3080537"/>
    <lineage>
        <taxon>Bacteria</taxon>
        <taxon>Pseudomonadati</taxon>
        <taxon>Verrucomicrobiota</taxon>
        <taxon>Opitutia</taxon>
        <taxon>Puniceicoccales</taxon>
        <taxon>Cerasicoccaceae</taxon>
        <taxon>Rubellicoccus</taxon>
    </lineage>
</organism>
<feature type="domain" description="LysM" evidence="3">
    <location>
        <begin position="131"/>
        <end position="175"/>
    </location>
</feature>
<dbReference type="AlphaFoldDB" id="A0AAQ3LD18"/>
<dbReference type="RefSeq" id="WP_317836110.1">
    <property type="nucleotide sequence ID" value="NZ_CP136920.1"/>
</dbReference>
<keyword evidence="2" id="KW-0812">Transmembrane</keyword>
<dbReference type="Pfam" id="PF01476">
    <property type="entry name" value="LysM"/>
    <property type="match status" value="3"/>
</dbReference>
<feature type="region of interest" description="Disordered" evidence="1">
    <location>
        <begin position="35"/>
        <end position="85"/>
    </location>
</feature>
<accession>A0AAQ3LD18</accession>
<dbReference type="EMBL" id="CP136920">
    <property type="protein sequence ID" value="WOO43551.1"/>
    <property type="molecule type" value="Genomic_DNA"/>
</dbReference>
<evidence type="ECO:0000259" key="3">
    <source>
        <dbReference type="PROSITE" id="PS51782"/>
    </source>
</evidence>
<feature type="domain" description="LysM" evidence="3">
    <location>
        <begin position="270"/>
        <end position="314"/>
    </location>
</feature>
<name>A0AAQ3LD18_9BACT</name>
<dbReference type="KEGG" id="puo:RZN69_10670"/>